<comment type="caution">
    <text evidence="2">The sequence shown here is derived from an EMBL/GenBank/DDBJ whole genome shotgun (WGS) entry which is preliminary data.</text>
</comment>
<accession>A0A0G0UH42</accession>
<proteinExistence type="predicted"/>
<dbReference type="Pfam" id="PF08241">
    <property type="entry name" value="Methyltransf_11"/>
    <property type="match status" value="1"/>
</dbReference>
<gene>
    <name evidence="2" type="ORF">UU34_C0001G0135</name>
</gene>
<feature type="domain" description="Methyltransferase type 11" evidence="1">
    <location>
        <begin position="42"/>
        <end position="132"/>
    </location>
</feature>
<dbReference type="EMBL" id="LCAG01000001">
    <property type="protein sequence ID" value="KKR88138.1"/>
    <property type="molecule type" value="Genomic_DNA"/>
</dbReference>
<sequence>MSYKTSLRFFNRYLKIAPLSLALWRSAEAQELEKYKLKKPILDVGCGFGEFGGVFFSRQIEVGLDIDHKEILRASATGKYKKTVIADAKNLPFKDYTFNTVISISTLEHIPNNSQVFKEIYRVLKPGGCFYFTVPTEELFQGLLIVNFLNVIGLRSIALIYYRIFNKVFKHVFIPSEKIWLTITRSTGFNIEKVQGTFTKTLLRIFELALPFALPSQLGKIFLGRRLVYALDIKLFIFRPLVRLIKSDSTYKGNILVFARKPQKTRGN</sequence>
<dbReference type="AlphaFoldDB" id="A0A0G0UH42"/>
<dbReference type="Proteomes" id="UP000034854">
    <property type="component" value="Unassembled WGS sequence"/>
</dbReference>
<dbReference type="PANTHER" id="PTHR43591">
    <property type="entry name" value="METHYLTRANSFERASE"/>
    <property type="match status" value="1"/>
</dbReference>
<dbReference type="Gene3D" id="3.40.50.150">
    <property type="entry name" value="Vaccinia Virus protein VP39"/>
    <property type="match status" value="1"/>
</dbReference>
<name>A0A0G0UH42_9BACT</name>
<dbReference type="CDD" id="cd02440">
    <property type="entry name" value="AdoMet_MTases"/>
    <property type="match status" value="1"/>
</dbReference>
<evidence type="ECO:0000259" key="1">
    <source>
        <dbReference type="Pfam" id="PF08241"/>
    </source>
</evidence>
<organism evidence="2 3">
    <name type="scientific">Candidatus Curtissbacteria bacterium GW2011_GWA1_41_11</name>
    <dbReference type="NCBI Taxonomy" id="1618409"/>
    <lineage>
        <taxon>Bacteria</taxon>
        <taxon>Candidatus Curtissiibacteriota</taxon>
    </lineage>
</organism>
<dbReference type="InterPro" id="IPR013216">
    <property type="entry name" value="Methyltransf_11"/>
</dbReference>
<evidence type="ECO:0000313" key="2">
    <source>
        <dbReference type="EMBL" id="KKR88138.1"/>
    </source>
</evidence>
<protein>
    <recommendedName>
        <fullName evidence="1">Methyltransferase type 11 domain-containing protein</fullName>
    </recommendedName>
</protein>
<evidence type="ECO:0000313" key="3">
    <source>
        <dbReference type="Proteomes" id="UP000034854"/>
    </source>
</evidence>
<reference evidence="2 3" key="1">
    <citation type="journal article" date="2015" name="Nature">
        <title>rRNA introns, odd ribosomes, and small enigmatic genomes across a large radiation of phyla.</title>
        <authorList>
            <person name="Brown C.T."/>
            <person name="Hug L.A."/>
            <person name="Thomas B.C."/>
            <person name="Sharon I."/>
            <person name="Castelle C.J."/>
            <person name="Singh A."/>
            <person name="Wilkins M.J."/>
            <person name="Williams K.H."/>
            <person name="Banfield J.F."/>
        </authorList>
    </citation>
    <scope>NUCLEOTIDE SEQUENCE [LARGE SCALE GENOMIC DNA]</scope>
</reference>
<dbReference type="SUPFAM" id="SSF53335">
    <property type="entry name" value="S-adenosyl-L-methionine-dependent methyltransferases"/>
    <property type="match status" value="1"/>
</dbReference>
<dbReference type="InterPro" id="IPR029063">
    <property type="entry name" value="SAM-dependent_MTases_sf"/>
</dbReference>
<dbReference type="GO" id="GO:0008757">
    <property type="term" value="F:S-adenosylmethionine-dependent methyltransferase activity"/>
    <property type="evidence" value="ECO:0007669"/>
    <property type="project" value="InterPro"/>
</dbReference>